<dbReference type="EMBL" id="RJKE01000001">
    <property type="protein sequence ID" value="ROO90637.1"/>
    <property type="molecule type" value="Genomic_DNA"/>
</dbReference>
<evidence type="ECO:0000313" key="2">
    <source>
        <dbReference type="EMBL" id="ROO90637.1"/>
    </source>
</evidence>
<keyword evidence="1" id="KW-0812">Transmembrane</keyword>
<protein>
    <submittedName>
        <fullName evidence="2">Uncharacterized protein</fullName>
    </submittedName>
</protein>
<feature type="transmembrane region" description="Helical" evidence="1">
    <location>
        <begin position="20"/>
        <end position="39"/>
    </location>
</feature>
<gene>
    <name evidence="2" type="ORF">EDD29_8370</name>
</gene>
<keyword evidence="1" id="KW-0472">Membrane</keyword>
<name>A0A3N1DAT7_9ACTN</name>
<keyword evidence="3" id="KW-1185">Reference proteome</keyword>
<dbReference type="Proteomes" id="UP000272400">
    <property type="component" value="Unassembled WGS sequence"/>
</dbReference>
<evidence type="ECO:0000256" key="1">
    <source>
        <dbReference type="SAM" id="Phobius"/>
    </source>
</evidence>
<dbReference type="RefSeq" id="WP_123669567.1">
    <property type="nucleotide sequence ID" value="NZ_RJKE01000001.1"/>
</dbReference>
<evidence type="ECO:0000313" key="3">
    <source>
        <dbReference type="Proteomes" id="UP000272400"/>
    </source>
</evidence>
<reference evidence="2 3" key="1">
    <citation type="submission" date="2018-11" db="EMBL/GenBank/DDBJ databases">
        <title>Sequencing the genomes of 1000 actinobacteria strains.</title>
        <authorList>
            <person name="Klenk H.-P."/>
        </authorList>
    </citation>
    <scope>NUCLEOTIDE SEQUENCE [LARGE SCALE GENOMIC DNA]</scope>
    <source>
        <strain evidence="2 3">DSM 44254</strain>
    </source>
</reference>
<keyword evidence="1" id="KW-1133">Transmembrane helix</keyword>
<feature type="transmembrane region" description="Helical" evidence="1">
    <location>
        <begin position="225"/>
        <end position="248"/>
    </location>
</feature>
<accession>A0A3N1DAT7</accession>
<organism evidence="2 3">
    <name type="scientific">Actinocorallia herbida</name>
    <dbReference type="NCBI Taxonomy" id="58109"/>
    <lineage>
        <taxon>Bacteria</taxon>
        <taxon>Bacillati</taxon>
        <taxon>Actinomycetota</taxon>
        <taxon>Actinomycetes</taxon>
        <taxon>Streptosporangiales</taxon>
        <taxon>Thermomonosporaceae</taxon>
        <taxon>Actinocorallia</taxon>
    </lineage>
</organism>
<feature type="transmembrane region" description="Helical" evidence="1">
    <location>
        <begin position="156"/>
        <end position="174"/>
    </location>
</feature>
<dbReference type="OrthoDB" id="4775568at2"/>
<proteinExistence type="predicted"/>
<dbReference type="AlphaFoldDB" id="A0A3N1DAT7"/>
<comment type="caution">
    <text evidence="2">The sequence shown here is derived from an EMBL/GenBank/DDBJ whole genome shotgun (WGS) entry which is preliminary data.</text>
</comment>
<sequence length="251" mass="28656">MNRQVVIGRIRAAFSLADRPVRILLILCMGYAAVTALAYDRPQRTSSIERLYDDLDHHRVDHLELVTVDFKASRETNIFGFRWSTSRLTWWEFRGRLSRAQLAEARRWPSLIRVVTGDHGGPGFDEWLDPEVDLRVSGGDLSRADSRSLSDRLPEGRLRLLISIIGLGTFVLMLSRPDHHYANRWAWFWLMTTGLSGAVLYLLLERRPAWRSLDRPLRDPAKRLTGGWGFVCSLFLAPLSIGLASVVFSLL</sequence>
<feature type="transmembrane region" description="Helical" evidence="1">
    <location>
        <begin position="186"/>
        <end position="204"/>
    </location>
</feature>